<protein>
    <submittedName>
        <fullName evidence="2">Uncharacterized protein</fullName>
    </submittedName>
</protein>
<proteinExistence type="predicted"/>
<feature type="transmembrane region" description="Helical" evidence="1">
    <location>
        <begin position="91"/>
        <end position="113"/>
    </location>
</feature>
<organism evidence="2 3">
    <name type="scientific">Coccomyxa viridis</name>
    <dbReference type="NCBI Taxonomy" id="1274662"/>
    <lineage>
        <taxon>Eukaryota</taxon>
        <taxon>Viridiplantae</taxon>
        <taxon>Chlorophyta</taxon>
        <taxon>core chlorophytes</taxon>
        <taxon>Trebouxiophyceae</taxon>
        <taxon>Trebouxiophyceae incertae sedis</taxon>
        <taxon>Coccomyxaceae</taxon>
        <taxon>Coccomyxa</taxon>
    </lineage>
</organism>
<dbReference type="EMBL" id="CAUYUE010000002">
    <property type="protein sequence ID" value="CAK0743711.1"/>
    <property type="molecule type" value="Genomic_DNA"/>
</dbReference>
<keyword evidence="3" id="KW-1185">Reference proteome</keyword>
<keyword evidence="1" id="KW-0812">Transmembrane</keyword>
<reference evidence="2 3" key="1">
    <citation type="submission" date="2023-10" db="EMBL/GenBank/DDBJ databases">
        <authorList>
            <person name="Maclean D."/>
            <person name="Macfadyen A."/>
        </authorList>
    </citation>
    <scope>NUCLEOTIDE SEQUENCE [LARGE SCALE GENOMIC DNA]</scope>
</reference>
<keyword evidence="1" id="KW-1133">Transmembrane helix</keyword>
<gene>
    <name evidence="2" type="ORF">CVIRNUC_001491</name>
</gene>
<keyword evidence="1" id="KW-0472">Membrane</keyword>
<evidence type="ECO:0000313" key="3">
    <source>
        <dbReference type="Proteomes" id="UP001314263"/>
    </source>
</evidence>
<name>A0AAV1HT95_9CHLO</name>
<dbReference type="Proteomes" id="UP001314263">
    <property type="component" value="Unassembled WGS sequence"/>
</dbReference>
<dbReference type="PANTHER" id="PTHR37231:SF2">
    <property type="entry name" value="EXPRESSED PROTEIN"/>
    <property type="match status" value="1"/>
</dbReference>
<evidence type="ECO:0000256" key="1">
    <source>
        <dbReference type="SAM" id="Phobius"/>
    </source>
</evidence>
<accession>A0AAV1HT95</accession>
<dbReference type="PANTHER" id="PTHR37231">
    <property type="entry name" value="EXPRESSED PROTEIN"/>
    <property type="match status" value="1"/>
</dbReference>
<evidence type="ECO:0000313" key="2">
    <source>
        <dbReference type="EMBL" id="CAK0743711.1"/>
    </source>
</evidence>
<dbReference type="AlphaFoldDB" id="A0AAV1HT95"/>
<comment type="caution">
    <text evidence="2">The sequence shown here is derived from an EMBL/GenBank/DDBJ whole genome shotgun (WGS) entry which is preliminary data.</text>
</comment>
<feature type="transmembrane region" description="Helical" evidence="1">
    <location>
        <begin position="52"/>
        <end position="71"/>
    </location>
</feature>
<sequence>MAMPLCMRSIVTPAFTQTRPLLSSRGLTQIQGSRRHRSVHIIRAASNSEDTIGTLGTAAVASGALANPLVLLSDYVLFSTGRGLPEGPGGLYGAAEGVSYLVVLGIVGWSIATKINTGKGLPAGPAGALGAIEGFSYLTLVISVGVFALQLIQKGSLPGVTG</sequence>
<feature type="transmembrane region" description="Helical" evidence="1">
    <location>
        <begin position="134"/>
        <end position="152"/>
    </location>
</feature>